<sequence>MVAPVIPFGRRPPSAFCLQKKKAKRHGFQPRQRGPDVTFHMGAGCLGSPETWVPPCLVSSLWVCVISSCLG</sequence>
<proteinExistence type="predicted"/>
<reference evidence="1" key="1">
    <citation type="submission" date="2016-12" db="EMBL/GenBank/DDBJ databases">
        <title>The genomes of Aspergillus section Nigri reveals drivers in fungal speciation.</title>
        <authorList>
            <consortium name="DOE Joint Genome Institute"/>
            <person name="Vesth T.C."/>
            <person name="Nybo J."/>
            <person name="Theobald S."/>
            <person name="Brandl J."/>
            <person name="Frisvad J.C."/>
            <person name="Nielsen K.F."/>
            <person name="Lyhne E.K."/>
            <person name="Kogle M.E."/>
            <person name="Kuo A."/>
            <person name="Riley R."/>
            <person name="Clum A."/>
            <person name="Nolan M."/>
            <person name="Lipzen A."/>
            <person name="Salamov A."/>
            <person name="Henrissat B."/>
            <person name="Wiebenga A."/>
            <person name="De vries R.P."/>
            <person name="Grigoriev I.V."/>
            <person name="Mortensen U.H."/>
            <person name="Andersen M.R."/>
            <person name="Baker S.E."/>
        </authorList>
    </citation>
    <scope>NUCLEOTIDE SEQUENCE</scope>
    <source>
        <strain evidence="1">IBT 28561</strain>
    </source>
</reference>
<dbReference type="EMBL" id="MSFM01000012">
    <property type="protein sequence ID" value="PKY01046.1"/>
    <property type="molecule type" value="Genomic_DNA"/>
</dbReference>
<gene>
    <name evidence="1" type="ORF">P168DRAFT_58420</name>
</gene>
<name>A0A2I1CTT7_ASPC2</name>
<dbReference type="AlphaFoldDB" id="A0A2I1CTT7"/>
<dbReference type="VEuPathDB" id="FungiDB:P168DRAFT_58420"/>
<dbReference type="Proteomes" id="UP000234254">
    <property type="component" value="Unassembled WGS sequence"/>
</dbReference>
<dbReference type="RefSeq" id="XP_024689640.1">
    <property type="nucleotide sequence ID" value="XM_024842024.1"/>
</dbReference>
<accession>A0A2I1CTT7</accession>
<organism evidence="1 2">
    <name type="scientific">Aspergillus campestris (strain IBT 28561)</name>
    <dbReference type="NCBI Taxonomy" id="1392248"/>
    <lineage>
        <taxon>Eukaryota</taxon>
        <taxon>Fungi</taxon>
        <taxon>Dikarya</taxon>
        <taxon>Ascomycota</taxon>
        <taxon>Pezizomycotina</taxon>
        <taxon>Eurotiomycetes</taxon>
        <taxon>Eurotiomycetidae</taxon>
        <taxon>Eurotiales</taxon>
        <taxon>Aspergillaceae</taxon>
        <taxon>Aspergillus</taxon>
        <taxon>Aspergillus subgen. Circumdati</taxon>
    </lineage>
</organism>
<keyword evidence="2" id="KW-1185">Reference proteome</keyword>
<protein>
    <submittedName>
        <fullName evidence="1">Uncharacterized protein</fullName>
    </submittedName>
</protein>
<comment type="caution">
    <text evidence="1">The sequence shown here is derived from an EMBL/GenBank/DDBJ whole genome shotgun (WGS) entry which is preliminary data.</text>
</comment>
<evidence type="ECO:0000313" key="1">
    <source>
        <dbReference type="EMBL" id="PKY01046.1"/>
    </source>
</evidence>
<dbReference type="GeneID" id="36549553"/>
<evidence type="ECO:0000313" key="2">
    <source>
        <dbReference type="Proteomes" id="UP000234254"/>
    </source>
</evidence>